<evidence type="ECO:0000259" key="6">
    <source>
        <dbReference type="Pfam" id="PF24894"/>
    </source>
</evidence>
<proteinExistence type="inferred from homology"/>
<dbReference type="InterPro" id="IPR011831">
    <property type="entry name" value="ADP-Glc_PPase"/>
</dbReference>
<evidence type="ECO:0000256" key="3">
    <source>
        <dbReference type="ARBA" id="ARBA00022695"/>
    </source>
</evidence>
<comment type="caution">
    <text evidence="7">The sequence shown here is derived from an EMBL/GenBank/DDBJ whole genome shotgun (WGS) entry which is preliminary data.</text>
</comment>
<dbReference type="GO" id="GO:0008878">
    <property type="term" value="F:glucose-1-phosphate adenylyltransferase activity"/>
    <property type="evidence" value="ECO:0007669"/>
    <property type="project" value="UniProtKB-EC"/>
</dbReference>
<protein>
    <submittedName>
        <fullName evidence="7">Glucose-1-phosphate adenylyltransferase</fullName>
        <ecNumber evidence="7">2.7.7.27</ecNumber>
    </submittedName>
</protein>
<evidence type="ECO:0000259" key="5">
    <source>
        <dbReference type="Pfam" id="PF00483"/>
    </source>
</evidence>
<dbReference type="InterPro" id="IPR005835">
    <property type="entry name" value="NTP_transferase_dom"/>
</dbReference>
<dbReference type="Pfam" id="PF24894">
    <property type="entry name" value="Hexapep_GlmU"/>
    <property type="match status" value="1"/>
</dbReference>
<dbReference type="InterPro" id="IPR029044">
    <property type="entry name" value="Nucleotide-diphossugar_trans"/>
</dbReference>
<dbReference type="SUPFAM" id="SSF51161">
    <property type="entry name" value="Trimeric LpxA-like enzymes"/>
    <property type="match status" value="1"/>
</dbReference>
<accession>A0A7Y9RU06</accession>
<dbReference type="Pfam" id="PF00483">
    <property type="entry name" value="NTP_transferase"/>
    <property type="match status" value="1"/>
</dbReference>
<feature type="domain" description="Nucleotidyl transferase" evidence="5">
    <location>
        <begin position="11"/>
        <end position="276"/>
    </location>
</feature>
<evidence type="ECO:0000313" key="7">
    <source>
        <dbReference type="EMBL" id="NYG54114.1"/>
    </source>
</evidence>
<dbReference type="CDD" id="cd04651">
    <property type="entry name" value="LbH_G1P_AT_C"/>
    <property type="match status" value="1"/>
</dbReference>
<keyword evidence="8" id="KW-1185">Reference proteome</keyword>
<organism evidence="7 8">
    <name type="scientific">Nocardioides perillae</name>
    <dbReference type="NCBI Taxonomy" id="1119534"/>
    <lineage>
        <taxon>Bacteria</taxon>
        <taxon>Bacillati</taxon>
        <taxon>Actinomycetota</taxon>
        <taxon>Actinomycetes</taxon>
        <taxon>Propionibacteriales</taxon>
        <taxon>Nocardioidaceae</taxon>
        <taxon>Nocardioides</taxon>
    </lineage>
</organism>
<dbReference type="Proteomes" id="UP000544110">
    <property type="component" value="Unassembled WGS sequence"/>
</dbReference>
<dbReference type="InterPro" id="IPR056818">
    <property type="entry name" value="GlmU/GlgC-like_hexapep"/>
</dbReference>
<dbReference type="AlphaFoldDB" id="A0A7Y9RU06"/>
<gene>
    <name evidence="7" type="ORF">BJ989_000418</name>
</gene>
<keyword evidence="4" id="KW-0320">Glycogen biosynthesis</keyword>
<dbReference type="PANTHER" id="PTHR43523">
    <property type="entry name" value="GLUCOSE-1-PHOSPHATE ADENYLYLTRANSFERASE-RELATED"/>
    <property type="match status" value="1"/>
</dbReference>
<keyword evidence="3 7" id="KW-0548">Nucleotidyltransferase</keyword>
<evidence type="ECO:0000256" key="4">
    <source>
        <dbReference type="ARBA" id="ARBA00023056"/>
    </source>
</evidence>
<dbReference type="EMBL" id="JACCAC010000001">
    <property type="protein sequence ID" value="NYG54114.1"/>
    <property type="molecule type" value="Genomic_DNA"/>
</dbReference>
<evidence type="ECO:0000256" key="2">
    <source>
        <dbReference type="ARBA" id="ARBA00022679"/>
    </source>
</evidence>
<dbReference type="PANTHER" id="PTHR43523:SF2">
    <property type="entry name" value="GLUCOSE-1-PHOSPHATE ADENYLYLTRANSFERASE"/>
    <property type="match status" value="1"/>
</dbReference>
<dbReference type="RefSeq" id="WP_179516805.1">
    <property type="nucleotide sequence ID" value="NZ_JACCAC010000001.1"/>
</dbReference>
<dbReference type="Gene3D" id="3.90.550.10">
    <property type="entry name" value="Spore Coat Polysaccharide Biosynthesis Protein SpsA, Chain A"/>
    <property type="match status" value="1"/>
</dbReference>
<reference evidence="7 8" key="1">
    <citation type="submission" date="2020-07" db="EMBL/GenBank/DDBJ databases">
        <title>Sequencing the genomes of 1000 actinobacteria strains.</title>
        <authorList>
            <person name="Klenk H.-P."/>
        </authorList>
    </citation>
    <scope>NUCLEOTIDE SEQUENCE [LARGE SCALE GENOMIC DNA]</scope>
    <source>
        <strain evidence="7 8">DSM 24552</strain>
    </source>
</reference>
<sequence>MTSLSRTRVLALVQAGGAGSRMDVLTRERAKPTLPFAGVYQLVDFPLSNLAHSGVTDVWVSVSFQGSSMEEQVANGRPWELDRTRGGLRLLMPQEGTGGLDEEGFARGNADELYRRRRQVAAAGADVLLVMSADHVYRYDFRDLVEAHLDSGAECTVLTTERPLDQAGDHATVETDEGGGTGRITRVEAKPEEPRTTWVAAEVVAYDPAALVEVVEELHRELGADADAGDSGLGDFAEHLLPRFAERGRARALPLPGFWRDLGRPSRYLAAHREVLDGDLGVLDQPGWPVLTQQPQRGAARLRAGAEVVDSMVGPGAEVAGRVVRSVLGPGVRVAAGAEVHDSVLFTGVVVEAGARVHGSVVDRGTSIGRDAVVGSPDADLEVDEGVTLLGRDCRVGAGAHVPAGARLEPGSSA</sequence>
<keyword evidence="2 7" id="KW-0808">Transferase</keyword>
<name>A0A7Y9RU06_9ACTN</name>
<evidence type="ECO:0000256" key="1">
    <source>
        <dbReference type="ARBA" id="ARBA00010443"/>
    </source>
</evidence>
<dbReference type="EC" id="2.7.7.27" evidence="7"/>
<dbReference type="SUPFAM" id="SSF53448">
    <property type="entry name" value="Nucleotide-diphospho-sugar transferases"/>
    <property type="match status" value="1"/>
</dbReference>
<comment type="similarity">
    <text evidence="1">Belongs to the bacterial/plant glucose-1-phosphate adenylyltransferase family.</text>
</comment>
<dbReference type="GO" id="GO:0005978">
    <property type="term" value="P:glycogen biosynthetic process"/>
    <property type="evidence" value="ECO:0007669"/>
    <property type="project" value="UniProtKB-KW"/>
</dbReference>
<dbReference type="InterPro" id="IPR011004">
    <property type="entry name" value="Trimer_LpxA-like_sf"/>
</dbReference>
<dbReference type="Gene3D" id="2.160.10.10">
    <property type="entry name" value="Hexapeptide repeat proteins"/>
    <property type="match status" value="1"/>
</dbReference>
<evidence type="ECO:0000313" key="8">
    <source>
        <dbReference type="Proteomes" id="UP000544110"/>
    </source>
</evidence>
<feature type="domain" description="Glucose-1-phosphate adenylyltransferase/Bifunctional protein GlmU-like C-terminal hexapeptide" evidence="6">
    <location>
        <begin position="306"/>
        <end position="376"/>
    </location>
</feature>